<gene>
    <name evidence="1" type="ORF">ACOLOM_LOCUS3276</name>
</gene>
<evidence type="ECO:0000313" key="1">
    <source>
        <dbReference type="EMBL" id="CAG8512322.1"/>
    </source>
</evidence>
<comment type="caution">
    <text evidence="1">The sequence shown here is derived from an EMBL/GenBank/DDBJ whole genome shotgun (WGS) entry which is preliminary data.</text>
</comment>
<sequence>VRIINENFNNSNNDGNDWKQKIREGRRKMLGKHPDQIRLRDYLVLWSMMESNHQLFFQWMMGTIMCGYLRWNLTLFPRQILDDTQQ</sequence>
<organism evidence="1 2">
    <name type="scientific">Acaulospora colombiana</name>
    <dbReference type="NCBI Taxonomy" id="27376"/>
    <lineage>
        <taxon>Eukaryota</taxon>
        <taxon>Fungi</taxon>
        <taxon>Fungi incertae sedis</taxon>
        <taxon>Mucoromycota</taxon>
        <taxon>Glomeromycotina</taxon>
        <taxon>Glomeromycetes</taxon>
        <taxon>Diversisporales</taxon>
        <taxon>Acaulosporaceae</taxon>
        <taxon>Acaulospora</taxon>
    </lineage>
</organism>
<protein>
    <submittedName>
        <fullName evidence="1">2948_t:CDS:1</fullName>
    </submittedName>
</protein>
<feature type="non-terminal residue" evidence="1">
    <location>
        <position position="1"/>
    </location>
</feature>
<dbReference type="Proteomes" id="UP000789525">
    <property type="component" value="Unassembled WGS sequence"/>
</dbReference>
<dbReference type="EMBL" id="CAJVPT010004778">
    <property type="protein sequence ID" value="CAG8512322.1"/>
    <property type="molecule type" value="Genomic_DNA"/>
</dbReference>
<evidence type="ECO:0000313" key="2">
    <source>
        <dbReference type="Proteomes" id="UP000789525"/>
    </source>
</evidence>
<reference evidence="1" key="1">
    <citation type="submission" date="2021-06" db="EMBL/GenBank/DDBJ databases">
        <authorList>
            <person name="Kallberg Y."/>
            <person name="Tangrot J."/>
            <person name="Rosling A."/>
        </authorList>
    </citation>
    <scope>NUCLEOTIDE SEQUENCE</scope>
    <source>
        <strain evidence="1">CL356</strain>
    </source>
</reference>
<accession>A0ACA9L5M5</accession>
<proteinExistence type="predicted"/>
<keyword evidence="2" id="KW-1185">Reference proteome</keyword>
<name>A0ACA9L5M5_9GLOM</name>